<gene>
    <name evidence="1" type="ORF">MRS75_01480</name>
</gene>
<name>A0AAE3QBU6_9HYPH</name>
<protein>
    <submittedName>
        <fullName evidence="1">Uncharacterized protein</fullName>
    </submittedName>
</protein>
<evidence type="ECO:0000313" key="2">
    <source>
        <dbReference type="Proteomes" id="UP001161580"/>
    </source>
</evidence>
<dbReference type="AlphaFoldDB" id="A0AAE3QBU6"/>
<comment type="caution">
    <text evidence="1">The sequence shown here is derived from an EMBL/GenBank/DDBJ whole genome shotgun (WGS) entry which is preliminary data.</text>
</comment>
<dbReference type="EMBL" id="JALDYZ010000001">
    <property type="protein sequence ID" value="MDI7920750.1"/>
    <property type="molecule type" value="Genomic_DNA"/>
</dbReference>
<proteinExistence type="predicted"/>
<dbReference type="RefSeq" id="WP_311784917.1">
    <property type="nucleotide sequence ID" value="NZ_JALDYY010000001.1"/>
</dbReference>
<evidence type="ECO:0000313" key="1">
    <source>
        <dbReference type="EMBL" id="MDI7920750.1"/>
    </source>
</evidence>
<reference evidence="1" key="1">
    <citation type="submission" date="2022-03" db="EMBL/GenBank/DDBJ databases">
        <title>Fererhizobium litorale gen. nov., sp. nov., isolated from sandy sediments of the Sea of Japan seashore.</title>
        <authorList>
            <person name="Romanenko L."/>
            <person name="Kurilenko V."/>
            <person name="Otstavnykh N."/>
            <person name="Svetashev V."/>
            <person name="Tekutyeva L."/>
            <person name="Isaeva M."/>
            <person name="Mikhailov V."/>
        </authorList>
    </citation>
    <scope>NUCLEOTIDE SEQUENCE</scope>
    <source>
        <strain evidence="1">KMM 9576</strain>
    </source>
</reference>
<keyword evidence="2" id="KW-1185">Reference proteome</keyword>
<organism evidence="1 2">
    <name type="scientific">Ferirhizobium litorale</name>
    <dbReference type="NCBI Taxonomy" id="2927786"/>
    <lineage>
        <taxon>Bacteria</taxon>
        <taxon>Pseudomonadati</taxon>
        <taxon>Pseudomonadota</taxon>
        <taxon>Alphaproteobacteria</taxon>
        <taxon>Hyphomicrobiales</taxon>
        <taxon>Rhizobiaceae</taxon>
        <taxon>Ferirhizobium</taxon>
    </lineage>
</organism>
<dbReference type="Proteomes" id="UP001161580">
    <property type="component" value="Unassembled WGS sequence"/>
</dbReference>
<sequence length="86" mass="9574">MSADDQKDPAQQSAFYGAQYGRFGSSLAAQIRIEAYGVDMGQQGWRTEAEHRDMPWSSKRWMPICSTSRAVPVDLPLRSQPKLVAG</sequence>
<accession>A0AAE3QBU6</accession>